<keyword evidence="2 5" id="KW-0812">Transmembrane</keyword>
<evidence type="ECO:0000313" key="8">
    <source>
        <dbReference type="EMBL" id="RUO55389.1"/>
    </source>
</evidence>
<evidence type="ECO:0000256" key="2">
    <source>
        <dbReference type="ARBA" id="ARBA00022692"/>
    </source>
</evidence>
<keyword evidence="4 5" id="KW-0472">Membrane</keyword>
<dbReference type="Pfam" id="PF00990">
    <property type="entry name" value="GGDEF"/>
    <property type="match status" value="1"/>
</dbReference>
<dbReference type="PROSITE" id="PS50887">
    <property type="entry name" value="GGDEF"/>
    <property type="match status" value="1"/>
</dbReference>
<evidence type="ECO:0000256" key="4">
    <source>
        <dbReference type="ARBA" id="ARBA00023136"/>
    </source>
</evidence>
<feature type="domain" description="CHASE" evidence="6">
    <location>
        <begin position="111"/>
        <end position="231"/>
    </location>
</feature>
<dbReference type="Pfam" id="PF03924">
    <property type="entry name" value="CHASE"/>
    <property type="match status" value="1"/>
</dbReference>
<dbReference type="PANTHER" id="PTHR46663:SF2">
    <property type="entry name" value="GGDEF DOMAIN-CONTAINING PROTEIN"/>
    <property type="match status" value="1"/>
</dbReference>
<dbReference type="InterPro" id="IPR052163">
    <property type="entry name" value="DGC-Regulatory_Protein"/>
</dbReference>
<name>A0A432Y339_9GAMM</name>
<dbReference type="InterPro" id="IPR000160">
    <property type="entry name" value="GGDEF_dom"/>
</dbReference>
<dbReference type="NCBIfam" id="TIGR00254">
    <property type="entry name" value="GGDEF"/>
    <property type="match status" value="1"/>
</dbReference>
<protein>
    <submittedName>
        <fullName evidence="8">Sensor domain-containing diguanylate cyclase</fullName>
    </submittedName>
</protein>
<dbReference type="GO" id="GO:0007165">
    <property type="term" value="P:signal transduction"/>
    <property type="evidence" value="ECO:0007669"/>
    <property type="project" value="UniProtKB-ARBA"/>
</dbReference>
<dbReference type="AlphaFoldDB" id="A0A432Y339"/>
<evidence type="ECO:0000259" key="6">
    <source>
        <dbReference type="PROSITE" id="PS50839"/>
    </source>
</evidence>
<dbReference type="InterPro" id="IPR006189">
    <property type="entry name" value="CHASE_dom"/>
</dbReference>
<dbReference type="PROSITE" id="PS50839">
    <property type="entry name" value="CHASE"/>
    <property type="match status" value="1"/>
</dbReference>
<keyword evidence="9" id="KW-1185">Reference proteome</keyword>
<proteinExistence type="predicted"/>
<evidence type="ECO:0000256" key="3">
    <source>
        <dbReference type="ARBA" id="ARBA00022989"/>
    </source>
</evidence>
<dbReference type="InterPro" id="IPR042240">
    <property type="entry name" value="CHASE_sf"/>
</dbReference>
<comment type="subcellular location">
    <subcellularLocation>
        <location evidence="1">Membrane</location>
    </subcellularLocation>
</comment>
<organism evidence="8 9">
    <name type="scientific">Pseudidiomarina homiensis</name>
    <dbReference type="NCBI Taxonomy" id="364198"/>
    <lineage>
        <taxon>Bacteria</taxon>
        <taxon>Pseudomonadati</taxon>
        <taxon>Pseudomonadota</taxon>
        <taxon>Gammaproteobacteria</taxon>
        <taxon>Alteromonadales</taxon>
        <taxon>Idiomarinaceae</taxon>
        <taxon>Pseudidiomarina</taxon>
    </lineage>
</organism>
<reference evidence="9" key="1">
    <citation type="journal article" date="2018" name="Front. Microbiol.">
        <title>Genome-Based Analysis Reveals the Taxonomy and Diversity of the Family Idiomarinaceae.</title>
        <authorList>
            <person name="Liu Y."/>
            <person name="Lai Q."/>
            <person name="Shao Z."/>
        </authorList>
    </citation>
    <scope>NUCLEOTIDE SEQUENCE [LARGE SCALE GENOMIC DNA]</scope>
    <source>
        <strain evidence="9">PO-M2</strain>
    </source>
</reference>
<dbReference type="Proteomes" id="UP000287649">
    <property type="component" value="Unassembled WGS sequence"/>
</dbReference>
<dbReference type="InterPro" id="IPR043128">
    <property type="entry name" value="Rev_trsase/Diguanyl_cyclase"/>
</dbReference>
<dbReference type="GO" id="GO:0016020">
    <property type="term" value="C:membrane"/>
    <property type="evidence" value="ECO:0007669"/>
    <property type="project" value="UniProtKB-SubCell"/>
</dbReference>
<dbReference type="Gene3D" id="3.30.70.270">
    <property type="match status" value="1"/>
</dbReference>
<dbReference type="GO" id="GO:0003824">
    <property type="term" value="F:catalytic activity"/>
    <property type="evidence" value="ECO:0007669"/>
    <property type="project" value="UniProtKB-ARBA"/>
</dbReference>
<comment type="caution">
    <text evidence="8">The sequence shown here is derived from an EMBL/GenBank/DDBJ whole genome shotgun (WGS) entry which is preliminary data.</text>
</comment>
<evidence type="ECO:0000259" key="7">
    <source>
        <dbReference type="PROSITE" id="PS50887"/>
    </source>
</evidence>
<dbReference type="CDD" id="cd01949">
    <property type="entry name" value="GGDEF"/>
    <property type="match status" value="1"/>
</dbReference>
<dbReference type="SMART" id="SM01079">
    <property type="entry name" value="CHASE"/>
    <property type="match status" value="1"/>
</dbReference>
<feature type="transmembrane region" description="Helical" evidence="5">
    <location>
        <begin position="260"/>
        <end position="287"/>
    </location>
</feature>
<dbReference type="EMBL" id="PIPX01000001">
    <property type="protein sequence ID" value="RUO55389.1"/>
    <property type="molecule type" value="Genomic_DNA"/>
</dbReference>
<sequence>MLLTIRKRTKAGVLALFGVGLVGVLNLTNSVVDLLDDSFKAEREDELLAELLLAKSNLESELFRDVFLVDSLATIFNIDPVEAVVNFDEIGQHLLQKSDNIRNVGIAPNDVIERVIPLKHNEKAVGLDFRTIPKQYATVQKAREREDIFLSGPVELIQGGRALIARIPIFNDYPVNLDYWGTVSVVIDYDKLMKKAGLLGIKNTKIALRGIDGTGEFGDVFEGNEALFNEADYNGKLIIPNGEWWVAADFSPQLTPQQKLFLELVLGGLIVVYILLFGLITLLWAFYRTERRQANEDSLTHLANRRFMLGYLSRRFASKKTNDQFCLLAIDLNHFKEINDNFGHAIGDEVLQAVARRLQSAVRGADEVARMGGDEFLVVLNRIKDPGKLERIVTKIRNTVELDMIVIDGIPIQPSISIGVACSSERENSIERLLTLADLRMYEDKTAIKRGK</sequence>
<dbReference type="SMART" id="SM00267">
    <property type="entry name" value="GGDEF"/>
    <property type="match status" value="1"/>
</dbReference>
<evidence type="ECO:0000313" key="9">
    <source>
        <dbReference type="Proteomes" id="UP000287649"/>
    </source>
</evidence>
<dbReference type="SUPFAM" id="SSF55073">
    <property type="entry name" value="Nucleotide cyclase"/>
    <property type="match status" value="1"/>
</dbReference>
<gene>
    <name evidence="8" type="ORF">CWI70_00980</name>
</gene>
<dbReference type="PANTHER" id="PTHR46663">
    <property type="entry name" value="DIGUANYLATE CYCLASE DGCT-RELATED"/>
    <property type="match status" value="1"/>
</dbReference>
<dbReference type="InterPro" id="IPR029787">
    <property type="entry name" value="Nucleotide_cyclase"/>
</dbReference>
<keyword evidence="3 5" id="KW-1133">Transmembrane helix</keyword>
<feature type="domain" description="GGDEF" evidence="7">
    <location>
        <begin position="323"/>
        <end position="452"/>
    </location>
</feature>
<accession>A0A432Y339</accession>
<evidence type="ECO:0000256" key="1">
    <source>
        <dbReference type="ARBA" id="ARBA00004370"/>
    </source>
</evidence>
<dbReference type="Gene3D" id="3.30.450.350">
    <property type="entry name" value="CHASE domain"/>
    <property type="match status" value="1"/>
</dbReference>
<evidence type="ECO:0000256" key="5">
    <source>
        <dbReference type="SAM" id="Phobius"/>
    </source>
</evidence>